<evidence type="ECO:0000256" key="1">
    <source>
        <dbReference type="SAM" id="MobiDB-lite"/>
    </source>
</evidence>
<accession>A0A9P8QLR0</accession>
<keyword evidence="3" id="KW-1185">Reference proteome</keyword>
<dbReference type="Proteomes" id="UP000827724">
    <property type="component" value="Unassembled WGS sequence"/>
</dbReference>
<dbReference type="AlphaFoldDB" id="A0A9P8QLR0"/>
<reference evidence="2" key="1">
    <citation type="submission" date="2021-08" db="EMBL/GenBank/DDBJ databases">
        <title>Chromosome-Level Trichoderma cornu-damae using Hi-C Data.</title>
        <authorList>
            <person name="Kim C.S."/>
        </authorList>
    </citation>
    <scope>NUCLEOTIDE SEQUENCE</scope>
    <source>
        <strain evidence="2">KA19-0412C</strain>
    </source>
</reference>
<proteinExistence type="predicted"/>
<dbReference type="EMBL" id="JAIWOZ010000005">
    <property type="protein sequence ID" value="KAH6604862.1"/>
    <property type="molecule type" value="Genomic_DNA"/>
</dbReference>
<organism evidence="2 3">
    <name type="scientific">Trichoderma cornu-damae</name>
    <dbReference type="NCBI Taxonomy" id="654480"/>
    <lineage>
        <taxon>Eukaryota</taxon>
        <taxon>Fungi</taxon>
        <taxon>Dikarya</taxon>
        <taxon>Ascomycota</taxon>
        <taxon>Pezizomycotina</taxon>
        <taxon>Sordariomycetes</taxon>
        <taxon>Hypocreomycetidae</taxon>
        <taxon>Hypocreales</taxon>
        <taxon>Hypocreaceae</taxon>
        <taxon>Trichoderma</taxon>
    </lineage>
</organism>
<sequence>MPGDDERDEFDDVLPLRSGIFSGEREEGGRSGAESGLDEGAAGLGCGVVDDVGGFDVDGVDVDEEEAVWRRRDWFHDV</sequence>
<feature type="compositionally biased region" description="Acidic residues" evidence="1">
    <location>
        <begin position="1"/>
        <end position="12"/>
    </location>
</feature>
<gene>
    <name evidence="2" type="ORF">Trco_006569</name>
</gene>
<evidence type="ECO:0000313" key="2">
    <source>
        <dbReference type="EMBL" id="KAH6604862.1"/>
    </source>
</evidence>
<evidence type="ECO:0000313" key="3">
    <source>
        <dbReference type="Proteomes" id="UP000827724"/>
    </source>
</evidence>
<name>A0A9P8QLR0_9HYPO</name>
<feature type="region of interest" description="Disordered" evidence="1">
    <location>
        <begin position="1"/>
        <end position="41"/>
    </location>
</feature>
<protein>
    <submittedName>
        <fullName evidence="2">Uncharacterized protein</fullName>
    </submittedName>
</protein>
<comment type="caution">
    <text evidence="2">The sequence shown here is derived from an EMBL/GenBank/DDBJ whole genome shotgun (WGS) entry which is preliminary data.</text>
</comment>